<dbReference type="Gene3D" id="2.60.40.10">
    <property type="entry name" value="Immunoglobulins"/>
    <property type="match status" value="1"/>
</dbReference>
<evidence type="ECO:0000256" key="2">
    <source>
        <dbReference type="ARBA" id="ARBA00005001"/>
    </source>
</evidence>
<dbReference type="GO" id="GO:0003824">
    <property type="term" value="F:catalytic activity"/>
    <property type="evidence" value="ECO:0007669"/>
    <property type="project" value="InterPro"/>
</dbReference>
<comment type="subcellular location">
    <subcellularLocation>
        <location evidence="1">Periplasm</location>
    </subcellularLocation>
</comment>
<dbReference type="Pfam" id="PF04349">
    <property type="entry name" value="MdoG"/>
    <property type="match status" value="1"/>
</dbReference>
<proteinExistence type="inferred from homology"/>
<sequence length="533" mass="59233">MDPSKALFNRRTFLASATGAALVAATGLPSRAAANGLKLGTAAPFSYEALIARAKDMAGQPYVAPRRPPGDVLDKLTYEEHGKIHFNTDHALFGEGPGRYPVTFFHLGKFFQTPVAMHVVSKDEAREIIYDDSYFNMPPDSPAHALPPGSGFSGFRFQESRFDDKLDWRRNDWVAFLGASYFRAIGELFQYGLSARGIAIDVAVAGKPEEFPDFTHFYFDTPAENGDTVTVYALLDGPSVAGAYRFVMNRTSGVIMDIDTHIFLRKDVARLGIAPLTSMFWYGEAKKPTAVDWRPEVHDSDGLALWTGSGERIWRPLNNPGRTGVSAFGDDDPRGFGLLQRDRAFEHYLDGVHYERRPSLWVEPLGEWGKGAIELVEIPTDDEIHDNIVAMWVPEGDAKAGASYHYAYRLHWRADEPFPTPLGRSIATRLGNGGQPGQPRPKGVRKFMVEFIGGPLANLPYGVKPEAVLWASRGTFSYIFTEAVPDDVPGHWRAQFDLTVEGSDPVDMRLFLKAGDKVLTETWLYQYNPFGNV</sequence>
<evidence type="ECO:0000259" key="6">
    <source>
        <dbReference type="Pfam" id="PF04349"/>
    </source>
</evidence>
<comment type="caution">
    <text evidence="7">The sequence shown here is derived from an EMBL/GenBank/DDBJ whole genome shotgun (WGS) entry which is preliminary data.</text>
</comment>
<dbReference type="Proteomes" id="UP000248021">
    <property type="component" value="Unassembled WGS sequence"/>
</dbReference>
<dbReference type="OrthoDB" id="9777817at2"/>
<keyword evidence="5" id="KW-0574">Periplasm</keyword>
<dbReference type="AlphaFoldDB" id="A0A2V3TYN9"/>
<protein>
    <submittedName>
        <fullName evidence="7">Glucans biosynthesis protein</fullName>
    </submittedName>
</protein>
<dbReference type="RefSeq" id="WP_110376973.1">
    <property type="nucleotide sequence ID" value="NZ_JAHBRY010000001.1"/>
</dbReference>
<dbReference type="PIRSF" id="PIRSF006281">
    <property type="entry name" value="MdoG"/>
    <property type="match status" value="1"/>
</dbReference>
<dbReference type="InterPro" id="IPR006311">
    <property type="entry name" value="TAT_signal"/>
</dbReference>
<dbReference type="InterPro" id="IPR014438">
    <property type="entry name" value="Glucan_biosyn_MdoG/MdoD"/>
</dbReference>
<evidence type="ECO:0000313" key="8">
    <source>
        <dbReference type="Proteomes" id="UP000248021"/>
    </source>
</evidence>
<keyword evidence="8" id="KW-1185">Reference proteome</keyword>
<evidence type="ECO:0000256" key="3">
    <source>
        <dbReference type="ARBA" id="ARBA00009284"/>
    </source>
</evidence>
<dbReference type="GO" id="GO:0030246">
    <property type="term" value="F:carbohydrate binding"/>
    <property type="evidence" value="ECO:0007669"/>
    <property type="project" value="InterPro"/>
</dbReference>
<dbReference type="InterPro" id="IPR014718">
    <property type="entry name" value="GH-type_carb-bd"/>
</dbReference>
<evidence type="ECO:0000313" key="7">
    <source>
        <dbReference type="EMBL" id="PXW54496.1"/>
    </source>
</evidence>
<dbReference type="InterPro" id="IPR007444">
    <property type="entry name" value="Glucan_biosyn_MdoG_C"/>
</dbReference>
<dbReference type="FunFam" id="2.70.98.10:FF:000001">
    <property type="entry name" value="Glucans biosynthesis protein G"/>
    <property type="match status" value="1"/>
</dbReference>
<dbReference type="GO" id="GO:0030288">
    <property type="term" value="C:outer membrane-bounded periplasmic space"/>
    <property type="evidence" value="ECO:0007669"/>
    <property type="project" value="TreeGrafter"/>
</dbReference>
<keyword evidence="4" id="KW-0732">Signal</keyword>
<organism evidence="7 8">
    <name type="scientific">Chelatococcus asaccharovorans</name>
    <dbReference type="NCBI Taxonomy" id="28210"/>
    <lineage>
        <taxon>Bacteria</taxon>
        <taxon>Pseudomonadati</taxon>
        <taxon>Pseudomonadota</taxon>
        <taxon>Alphaproteobacteria</taxon>
        <taxon>Hyphomicrobiales</taxon>
        <taxon>Chelatococcaceae</taxon>
        <taxon>Chelatococcus</taxon>
    </lineage>
</organism>
<dbReference type="PANTHER" id="PTHR30504:SF3">
    <property type="entry name" value="GLUCANS BIOSYNTHESIS PROTEIN D"/>
    <property type="match status" value="1"/>
</dbReference>
<dbReference type="InterPro" id="IPR013783">
    <property type="entry name" value="Ig-like_fold"/>
</dbReference>
<dbReference type="InterPro" id="IPR014756">
    <property type="entry name" value="Ig_E-set"/>
</dbReference>
<name>A0A2V3TYN9_9HYPH</name>
<dbReference type="Gene3D" id="2.70.98.10">
    <property type="match status" value="1"/>
</dbReference>
<evidence type="ECO:0000256" key="1">
    <source>
        <dbReference type="ARBA" id="ARBA00004418"/>
    </source>
</evidence>
<dbReference type="GO" id="GO:0051274">
    <property type="term" value="P:beta-glucan biosynthetic process"/>
    <property type="evidence" value="ECO:0007669"/>
    <property type="project" value="TreeGrafter"/>
</dbReference>
<dbReference type="SUPFAM" id="SSF81296">
    <property type="entry name" value="E set domains"/>
    <property type="match status" value="1"/>
</dbReference>
<gene>
    <name evidence="7" type="ORF">C7450_11126</name>
</gene>
<dbReference type="EMBL" id="QJJK01000011">
    <property type="protein sequence ID" value="PXW54496.1"/>
    <property type="molecule type" value="Genomic_DNA"/>
</dbReference>
<dbReference type="SUPFAM" id="SSF74650">
    <property type="entry name" value="Galactose mutarotase-like"/>
    <property type="match status" value="1"/>
</dbReference>
<evidence type="ECO:0000256" key="5">
    <source>
        <dbReference type="ARBA" id="ARBA00022764"/>
    </source>
</evidence>
<feature type="domain" description="Glucan biosynthesis periplasmic MdoG C-terminal" evidence="6">
    <location>
        <begin position="45"/>
        <end position="527"/>
    </location>
</feature>
<dbReference type="PANTHER" id="PTHR30504">
    <property type="entry name" value="GLUCANS BIOSYNTHESIS PROTEIN"/>
    <property type="match status" value="1"/>
</dbReference>
<accession>A0A2V3TYN9</accession>
<reference evidence="7 8" key="1">
    <citation type="submission" date="2018-05" db="EMBL/GenBank/DDBJ databases">
        <title>Genomic Encyclopedia of Type Strains, Phase IV (KMG-IV): sequencing the most valuable type-strain genomes for metagenomic binning, comparative biology and taxonomic classification.</title>
        <authorList>
            <person name="Goeker M."/>
        </authorList>
    </citation>
    <scope>NUCLEOTIDE SEQUENCE [LARGE SCALE GENOMIC DNA]</scope>
    <source>
        <strain evidence="7 8">DSM 6462</strain>
    </source>
</reference>
<comment type="pathway">
    <text evidence="2">Glycan metabolism; osmoregulated periplasmic glucan (OPG) biosynthesis.</text>
</comment>
<dbReference type="PROSITE" id="PS51318">
    <property type="entry name" value="TAT"/>
    <property type="match status" value="1"/>
</dbReference>
<comment type="similarity">
    <text evidence="3">Belongs to the OpgD/OpgG family.</text>
</comment>
<dbReference type="InterPro" id="IPR011013">
    <property type="entry name" value="Gal_mutarotase_sf_dom"/>
</dbReference>
<evidence type="ECO:0000256" key="4">
    <source>
        <dbReference type="ARBA" id="ARBA00022729"/>
    </source>
</evidence>
<dbReference type="UniPathway" id="UPA00637"/>